<dbReference type="PANTHER" id="PTHR24355:SF1">
    <property type="entry name" value="RIBOSOMAL PROTEIN S6 KINASE-RELATED PROTEIN"/>
    <property type="match status" value="1"/>
</dbReference>
<evidence type="ECO:0000256" key="1">
    <source>
        <dbReference type="ARBA" id="ARBA00022527"/>
    </source>
</evidence>
<evidence type="ECO:0000256" key="3">
    <source>
        <dbReference type="ARBA" id="ARBA00022741"/>
    </source>
</evidence>
<dbReference type="PROSITE" id="PS00107">
    <property type="entry name" value="PROTEIN_KINASE_ATP"/>
    <property type="match status" value="1"/>
</dbReference>
<keyword evidence="5 6" id="KW-0067">ATP-binding</keyword>
<keyword evidence="2" id="KW-0808">Transferase</keyword>
<gene>
    <name evidence="11" type="ORF">LAMO00422_LOCUS175</name>
</gene>
<keyword evidence="4" id="KW-0418">Kinase</keyword>
<dbReference type="SUPFAM" id="SSF56112">
    <property type="entry name" value="Protein kinase-like (PK-like)"/>
    <property type="match status" value="1"/>
</dbReference>
<sequence>MGGTSSRNPIDEWEIVQGIGTGTFGAVMAVKKLNASKEDVTLFAMKCIDKREVLERKSLAGTMAEMQLMARMSFSPFVLKLHYAFQDSATLYLVTDLCEGGSLDQLVRKETILKEDAAVILFAELVLAIEHLHKLGIIHMDIKLANCLLDIYGHLKLADFNGAVKFSSSRAKFTENSYFGTSGYLCPEILVMETGFVVCSPDWWSVGICFWTMLHGKRASPWLEKRRKFRSWEQELQVIVSKRRPNIGQHVSQEAADIISKLLRLDWKSRMGCGERGAKEVKDHKLFAHIDWKRLEDKDIEPIIRPQALAFSEENSEKTADKWIKDSLQSNILHEPLLSEQQQLFKPWDYSIDLASQPEFSVLNKFASMDLKRGRHFVTKCSDTELEMLITDVRKLQNLWMEENQELAVAQNMVDMLKGENFHLKEMVRQSILVDSPAADSKGSSEKKPTESGESQARNSKPIA</sequence>
<dbReference type="InterPro" id="IPR008271">
    <property type="entry name" value="Ser/Thr_kinase_AS"/>
</dbReference>
<evidence type="ECO:0000256" key="5">
    <source>
        <dbReference type="ARBA" id="ARBA00022840"/>
    </source>
</evidence>
<dbReference type="GO" id="GO:0004674">
    <property type="term" value="F:protein serine/threonine kinase activity"/>
    <property type="evidence" value="ECO:0007669"/>
    <property type="project" value="UniProtKB-KW"/>
</dbReference>
<feature type="region of interest" description="Disordered" evidence="8">
    <location>
        <begin position="435"/>
        <end position="464"/>
    </location>
</feature>
<organism evidence="11">
    <name type="scientific">Amorphochlora amoebiformis</name>
    <dbReference type="NCBI Taxonomy" id="1561963"/>
    <lineage>
        <taxon>Eukaryota</taxon>
        <taxon>Sar</taxon>
        <taxon>Rhizaria</taxon>
        <taxon>Cercozoa</taxon>
        <taxon>Chlorarachniophyceae</taxon>
        <taxon>Amorphochlora</taxon>
    </lineage>
</organism>
<dbReference type="Gene3D" id="3.30.200.20">
    <property type="entry name" value="Phosphorylase Kinase, domain 1"/>
    <property type="match status" value="1"/>
</dbReference>
<reference evidence="11" key="1">
    <citation type="submission" date="2021-01" db="EMBL/GenBank/DDBJ databases">
        <authorList>
            <person name="Corre E."/>
            <person name="Pelletier E."/>
            <person name="Niang G."/>
            <person name="Scheremetjew M."/>
            <person name="Finn R."/>
            <person name="Kale V."/>
            <person name="Holt S."/>
            <person name="Cochrane G."/>
            <person name="Meng A."/>
            <person name="Brown T."/>
            <person name="Cohen L."/>
        </authorList>
    </citation>
    <scope>NUCLEOTIDE SEQUENCE</scope>
    <source>
        <strain evidence="11">CCMP2058</strain>
    </source>
</reference>
<dbReference type="InterPro" id="IPR011009">
    <property type="entry name" value="Kinase-like_dom_sf"/>
</dbReference>
<dbReference type="AlphaFoldDB" id="A0A7S0CN09"/>
<dbReference type="SMART" id="SM00220">
    <property type="entry name" value="S_TKc"/>
    <property type="match status" value="1"/>
</dbReference>
<feature type="compositionally biased region" description="Polar residues" evidence="8">
    <location>
        <begin position="452"/>
        <end position="464"/>
    </location>
</feature>
<evidence type="ECO:0008006" key="12">
    <source>
        <dbReference type="Google" id="ProtNLM"/>
    </source>
</evidence>
<evidence type="ECO:0000256" key="4">
    <source>
        <dbReference type="ARBA" id="ARBA00022777"/>
    </source>
</evidence>
<evidence type="ECO:0000256" key="6">
    <source>
        <dbReference type="PROSITE-ProRule" id="PRU10141"/>
    </source>
</evidence>
<dbReference type="Gene3D" id="1.10.510.10">
    <property type="entry name" value="Transferase(Phosphotransferase) domain 1"/>
    <property type="match status" value="1"/>
</dbReference>
<keyword evidence="3 6" id="KW-0547">Nucleotide-binding</keyword>
<dbReference type="GO" id="GO:0005524">
    <property type="term" value="F:ATP binding"/>
    <property type="evidence" value="ECO:0007669"/>
    <property type="project" value="UniProtKB-UniRule"/>
</dbReference>
<dbReference type="EMBL" id="HBEM01000250">
    <property type="protein sequence ID" value="CAD8428481.1"/>
    <property type="molecule type" value="Transcribed_RNA"/>
</dbReference>
<dbReference type="InterPro" id="IPR000719">
    <property type="entry name" value="Prot_kinase_dom"/>
</dbReference>
<evidence type="ECO:0000256" key="8">
    <source>
        <dbReference type="SAM" id="MobiDB-lite"/>
    </source>
</evidence>
<evidence type="ECO:0000259" key="9">
    <source>
        <dbReference type="PROSITE" id="PS50011"/>
    </source>
</evidence>
<dbReference type="InterPro" id="IPR017441">
    <property type="entry name" value="Protein_kinase_ATP_BS"/>
</dbReference>
<keyword evidence="1 7" id="KW-0723">Serine/threonine-protein kinase</keyword>
<protein>
    <recommendedName>
        <fullName evidence="12">Protein kinase domain-containing protein</fullName>
    </recommendedName>
</protein>
<dbReference type="PROSITE" id="PS50011">
    <property type="entry name" value="PROTEIN_KINASE_DOM"/>
    <property type="match status" value="1"/>
</dbReference>
<feature type="domain" description="Protein kinase" evidence="9">
    <location>
        <begin position="13"/>
        <end position="287"/>
    </location>
</feature>
<dbReference type="InterPro" id="IPR000961">
    <property type="entry name" value="AGC-kinase_C"/>
</dbReference>
<comment type="similarity">
    <text evidence="7">Belongs to the protein kinase superfamily.</text>
</comment>
<dbReference type="PANTHER" id="PTHR24355">
    <property type="entry name" value="G PROTEIN-COUPLED RECEPTOR KINASE/RIBOSOMAL PROTEIN S6 KINASE"/>
    <property type="match status" value="1"/>
</dbReference>
<evidence type="ECO:0000259" key="10">
    <source>
        <dbReference type="PROSITE" id="PS51285"/>
    </source>
</evidence>
<name>A0A7S0CN09_9EUKA</name>
<dbReference type="Pfam" id="PF00069">
    <property type="entry name" value="Pkinase"/>
    <property type="match status" value="1"/>
</dbReference>
<accession>A0A7S0CN09</accession>
<evidence type="ECO:0000256" key="7">
    <source>
        <dbReference type="RuleBase" id="RU000304"/>
    </source>
</evidence>
<feature type="domain" description="AGC-kinase C-terminal" evidence="10">
    <location>
        <begin position="288"/>
        <end position="360"/>
    </location>
</feature>
<evidence type="ECO:0000313" key="11">
    <source>
        <dbReference type="EMBL" id="CAD8428481.1"/>
    </source>
</evidence>
<feature type="binding site" evidence="6">
    <location>
        <position position="46"/>
    </location>
    <ligand>
        <name>ATP</name>
        <dbReference type="ChEBI" id="CHEBI:30616"/>
    </ligand>
</feature>
<evidence type="ECO:0000256" key="2">
    <source>
        <dbReference type="ARBA" id="ARBA00022679"/>
    </source>
</evidence>
<dbReference type="PROSITE" id="PS51285">
    <property type="entry name" value="AGC_KINASE_CTER"/>
    <property type="match status" value="1"/>
</dbReference>
<dbReference type="PROSITE" id="PS00108">
    <property type="entry name" value="PROTEIN_KINASE_ST"/>
    <property type="match status" value="1"/>
</dbReference>
<proteinExistence type="inferred from homology"/>